<feature type="signal peptide" evidence="1">
    <location>
        <begin position="1"/>
        <end position="37"/>
    </location>
</feature>
<dbReference type="SUPFAM" id="SSF53850">
    <property type="entry name" value="Periplasmic binding protein-like II"/>
    <property type="match status" value="1"/>
</dbReference>
<feature type="chain" id="PRO_5039023365" description="TRAP transporter" evidence="1">
    <location>
        <begin position="38"/>
        <end position="352"/>
    </location>
</feature>
<dbReference type="EMBL" id="CP015506">
    <property type="protein sequence ID" value="AND42294.1"/>
    <property type="molecule type" value="Genomic_DNA"/>
</dbReference>
<evidence type="ECO:0000313" key="2">
    <source>
        <dbReference type="EMBL" id="AND42294.1"/>
    </source>
</evidence>
<proteinExistence type="predicted"/>
<dbReference type="eggNOG" id="COG2358">
    <property type="taxonomic scope" value="Bacteria"/>
</dbReference>
<dbReference type="Gene3D" id="3.40.190.10">
    <property type="entry name" value="Periplasmic binding protein-like II"/>
    <property type="match status" value="2"/>
</dbReference>
<dbReference type="NCBIfam" id="TIGR02122">
    <property type="entry name" value="TRAP_TAXI"/>
    <property type="match status" value="1"/>
</dbReference>
<dbReference type="PANTHER" id="PTHR42941:SF1">
    <property type="entry name" value="SLL1037 PROTEIN"/>
    <property type="match status" value="1"/>
</dbReference>
<dbReference type="InterPro" id="IPR011852">
    <property type="entry name" value="TRAP_TAXI"/>
</dbReference>
<dbReference type="Proteomes" id="UP000077856">
    <property type="component" value="Chromosome"/>
</dbReference>
<dbReference type="CDD" id="cd13520">
    <property type="entry name" value="PBP2_TAXI_TRAP"/>
    <property type="match status" value="1"/>
</dbReference>
<dbReference type="Pfam" id="PF16868">
    <property type="entry name" value="NMT1_3"/>
    <property type="match status" value="1"/>
</dbReference>
<evidence type="ECO:0008006" key="4">
    <source>
        <dbReference type="Google" id="ProtNLM"/>
    </source>
</evidence>
<reference evidence="2 3" key="1">
    <citation type="submission" date="2016-04" db="EMBL/GenBank/DDBJ databases">
        <title>Complete genome sequence of Bacillus oceanisediminis strain 2691.</title>
        <authorList>
            <person name="Jeong H."/>
            <person name="Kim H.J."/>
            <person name="Lee D.-W."/>
        </authorList>
    </citation>
    <scope>NUCLEOTIDE SEQUENCE [LARGE SCALE GENOMIC DNA]</scope>
    <source>
        <strain evidence="2 3">2691</strain>
    </source>
</reference>
<sequence>MLNFMCWKKPKWKQTKGENKVKKLLAVLMAFMLVVLAACSSDEAGSSGEASGGGGAEGAPRDMAFGSATVGGFWYTLSGAMGEKMKEVYPESSVTVVEGGSVSNLLGLAQGTFALGFSNGQTVPEALNGINAFKEKVDNVSTVATLYPNVFHIVVRADSDIKSVKDLKGKKVSPGIKGYSGELAFLDILKLNDMSYDDLGGIEYIGTADGADLLRDGHIDAIVGMVSAPVSTFQELDTTLGIRLIPLDDETVKGLHELNEGYLEYDIEGGTYSNVKEDVKTVAGYTVLLVNDDLMDEESVYKLTKMMVEEKDTWTTLSPIMKDFNAEYSVQNNVGKLHPGAEKYYKEVGALK</sequence>
<gene>
    <name evidence="2" type="ORF">A361_25130</name>
</gene>
<dbReference type="PANTHER" id="PTHR42941">
    <property type="entry name" value="SLL1037 PROTEIN"/>
    <property type="match status" value="1"/>
</dbReference>
<protein>
    <recommendedName>
        <fullName evidence="4">TRAP transporter</fullName>
    </recommendedName>
</protein>
<accession>A0A160MGY9</accession>
<evidence type="ECO:0000256" key="1">
    <source>
        <dbReference type="SAM" id="SignalP"/>
    </source>
</evidence>
<dbReference type="AlphaFoldDB" id="A0A160MGY9"/>
<dbReference type="STRING" id="1196031.A361_25130"/>
<organism evidence="2 3">
    <name type="scientific">Cytobacillus oceanisediminis 2691</name>
    <dbReference type="NCBI Taxonomy" id="1196031"/>
    <lineage>
        <taxon>Bacteria</taxon>
        <taxon>Bacillati</taxon>
        <taxon>Bacillota</taxon>
        <taxon>Bacilli</taxon>
        <taxon>Bacillales</taxon>
        <taxon>Bacillaceae</taxon>
        <taxon>Cytobacillus</taxon>
    </lineage>
</organism>
<evidence type="ECO:0000313" key="3">
    <source>
        <dbReference type="Proteomes" id="UP000077856"/>
    </source>
</evidence>
<keyword evidence="1" id="KW-0732">Signal</keyword>
<name>A0A160MGY9_9BACI</name>
<dbReference type="KEGG" id="bon:A361_25130"/>